<dbReference type="Pfam" id="PF00857">
    <property type="entry name" value="Isochorismatase"/>
    <property type="match status" value="1"/>
</dbReference>
<dbReference type="EMBL" id="QRUP01000001">
    <property type="protein sequence ID" value="RGR76979.1"/>
    <property type="molecule type" value="Genomic_DNA"/>
</dbReference>
<proteinExistence type="predicted"/>
<accession>A0A412G6U9</accession>
<gene>
    <name evidence="2" type="ORF">DWY25_01395</name>
</gene>
<keyword evidence="2" id="KW-0378">Hydrolase</keyword>
<feature type="domain" description="Isochorismatase-like" evidence="1">
    <location>
        <begin position="72"/>
        <end position="253"/>
    </location>
</feature>
<dbReference type="SUPFAM" id="SSF52499">
    <property type="entry name" value="Isochorismatase-like hydrolases"/>
    <property type="match status" value="1"/>
</dbReference>
<organism evidence="2 3">
    <name type="scientific">Holdemania filiformis</name>
    <dbReference type="NCBI Taxonomy" id="61171"/>
    <lineage>
        <taxon>Bacteria</taxon>
        <taxon>Bacillati</taxon>
        <taxon>Bacillota</taxon>
        <taxon>Erysipelotrichia</taxon>
        <taxon>Erysipelotrichales</taxon>
        <taxon>Erysipelotrichaceae</taxon>
        <taxon>Holdemania</taxon>
    </lineage>
</organism>
<protein>
    <submittedName>
        <fullName evidence="2">Cysteine hydrolase</fullName>
    </submittedName>
</protein>
<dbReference type="CDD" id="cd00431">
    <property type="entry name" value="cysteine_hydrolases"/>
    <property type="match status" value="1"/>
</dbReference>
<comment type="caution">
    <text evidence="2">The sequence shown here is derived from an EMBL/GenBank/DDBJ whole genome shotgun (WGS) entry which is preliminary data.</text>
</comment>
<dbReference type="InterPro" id="IPR000868">
    <property type="entry name" value="Isochorismatase-like_dom"/>
</dbReference>
<evidence type="ECO:0000313" key="2">
    <source>
        <dbReference type="EMBL" id="RGR76979.1"/>
    </source>
</evidence>
<name>A0A412G6U9_9FIRM</name>
<dbReference type="InterPro" id="IPR044717">
    <property type="entry name" value="NIC1"/>
</dbReference>
<reference evidence="2 3" key="1">
    <citation type="submission" date="2018-08" db="EMBL/GenBank/DDBJ databases">
        <title>A genome reference for cultivated species of the human gut microbiota.</title>
        <authorList>
            <person name="Zou Y."/>
            <person name="Xue W."/>
            <person name="Luo G."/>
        </authorList>
    </citation>
    <scope>NUCLEOTIDE SEQUENCE [LARGE SCALE GENOMIC DNA]</scope>
    <source>
        <strain evidence="2 3">AF24-29</strain>
    </source>
</reference>
<evidence type="ECO:0000259" key="1">
    <source>
        <dbReference type="Pfam" id="PF00857"/>
    </source>
</evidence>
<dbReference type="PANTHER" id="PTHR47297">
    <property type="match status" value="1"/>
</dbReference>
<sequence>MLLPFACDQTGINRQQSIRRNSERTQIEKTRQNQTISFSSFENFVMINNKQRRKEAKEMKTELFLREKDDRSLLVVVDMINGFIHTGALADPKIDHIIPAVVETVNAYLKHDFPVLAFRDCHNESAKEFSSFPPHCLKDSEESELIDELKPYADQFIILDKNSTNGFVQPEFLEVFQQMTDLRSVMIVGCCTDICVLQFALSLKGYINQNDLGIEVIVPKNQVATFDAPGHSAKDYGHWALKLMANAGIHVVNNEEE</sequence>
<dbReference type="AlphaFoldDB" id="A0A412G6U9"/>
<dbReference type="InterPro" id="IPR036380">
    <property type="entry name" value="Isochorismatase-like_sf"/>
</dbReference>
<dbReference type="Gene3D" id="3.40.50.850">
    <property type="entry name" value="Isochorismatase-like"/>
    <property type="match status" value="1"/>
</dbReference>
<keyword evidence="3" id="KW-1185">Reference proteome</keyword>
<evidence type="ECO:0000313" key="3">
    <source>
        <dbReference type="Proteomes" id="UP000284178"/>
    </source>
</evidence>
<dbReference type="GO" id="GO:0008936">
    <property type="term" value="F:nicotinamidase activity"/>
    <property type="evidence" value="ECO:0007669"/>
    <property type="project" value="InterPro"/>
</dbReference>
<dbReference type="PANTHER" id="PTHR47297:SF2">
    <property type="entry name" value="OS02G0606800 PROTEIN"/>
    <property type="match status" value="1"/>
</dbReference>
<dbReference type="Proteomes" id="UP000284178">
    <property type="component" value="Unassembled WGS sequence"/>
</dbReference>
<dbReference type="GO" id="GO:0019365">
    <property type="term" value="P:pyridine nucleotide salvage"/>
    <property type="evidence" value="ECO:0007669"/>
    <property type="project" value="InterPro"/>
</dbReference>